<dbReference type="AlphaFoldDB" id="A0A183IN28"/>
<name>A0A183IN28_9BILA</name>
<sequence>METVVKNCFGQQPSNPPSCPAETQPVLCIFAATVFATSRNASLLADSCPNYITKGCRQLRTLLVFSGSQTSTADHLSLLRNEDAAVPQLVTANI</sequence>
<dbReference type="EMBL" id="UZAM01008706">
    <property type="protein sequence ID" value="VDP06051.1"/>
    <property type="molecule type" value="Genomic_DNA"/>
</dbReference>
<organism evidence="3">
    <name type="scientific">Soboliphyme baturini</name>
    <dbReference type="NCBI Taxonomy" id="241478"/>
    <lineage>
        <taxon>Eukaryota</taxon>
        <taxon>Metazoa</taxon>
        <taxon>Ecdysozoa</taxon>
        <taxon>Nematoda</taxon>
        <taxon>Enoplea</taxon>
        <taxon>Dorylaimia</taxon>
        <taxon>Dioctophymatida</taxon>
        <taxon>Dioctophymatoidea</taxon>
        <taxon>Soboliphymatidae</taxon>
        <taxon>Soboliphyme</taxon>
    </lineage>
</organism>
<gene>
    <name evidence="1" type="ORF">SBAD_LOCUS5024</name>
</gene>
<dbReference type="Proteomes" id="UP000270296">
    <property type="component" value="Unassembled WGS sequence"/>
</dbReference>
<evidence type="ECO:0000313" key="1">
    <source>
        <dbReference type="EMBL" id="VDP06051.1"/>
    </source>
</evidence>
<evidence type="ECO:0000313" key="3">
    <source>
        <dbReference type="WBParaSite" id="SBAD_0000523101-mRNA-1"/>
    </source>
</evidence>
<keyword evidence="2" id="KW-1185">Reference proteome</keyword>
<dbReference type="WBParaSite" id="SBAD_0000523101-mRNA-1">
    <property type="protein sequence ID" value="SBAD_0000523101-mRNA-1"/>
    <property type="gene ID" value="SBAD_0000523101"/>
</dbReference>
<evidence type="ECO:0000313" key="2">
    <source>
        <dbReference type="Proteomes" id="UP000270296"/>
    </source>
</evidence>
<reference evidence="3" key="1">
    <citation type="submission" date="2016-06" db="UniProtKB">
        <authorList>
            <consortium name="WormBaseParasite"/>
        </authorList>
    </citation>
    <scope>IDENTIFICATION</scope>
</reference>
<proteinExistence type="predicted"/>
<accession>A0A183IN28</accession>
<protein>
    <submittedName>
        <fullName evidence="3">Secreted protein</fullName>
    </submittedName>
</protein>
<reference evidence="1 2" key="2">
    <citation type="submission" date="2018-11" db="EMBL/GenBank/DDBJ databases">
        <authorList>
            <consortium name="Pathogen Informatics"/>
        </authorList>
    </citation>
    <scope>NUCLEOTIDE SEQUENCE [LARGE SCALE GENOMIC DNA]</scope>
</reference>